<dbReference type="EMBL" id="PGFS01000001">
    <property type="protein sequence ID" value="MDH4573955.1"/>
    <property type="molecule type" value="Genomic_DNA"/>
</dbReference>
<feature type="region of interest" description="Disordered" evidence="5">
    <location>
        <begin position="1"/>
        <end position="26"/>
    </location>
</feature>
<evidence type="ECO:0000313" key="9">
    <source>
        <dbReference type="Proteomes" id="UP001162135"/>
    </source>
</evidence>
<reference evidence="8" key="1">
    <citation type="journal article" date="2015" name="Antonie Van Leeuwenhoek">
        <title>Comparative 16S rRNA signatures and multilocus sequence analysis for the genus Salinicola and description of Salinicola acroporae sp. nov., isolated from coral Acropora digitifera.</title>
        <authorList>
            <person name="Lepcha R.T."/>
            <person name="Poddar A."/>
            <person name="Schumann P."/>
            <person name="Das S.K."/>
        </authorList>
    </citation>
    <scope>NUCLEOTIDE SEQUENCE</scope>
    <source>
        <strain evidence="8">S4-41</strain>
    </source>
</reference>
<gene>
    <name evidence="8" type="ORF">CUR86_17020</name>
</gene>
<reference evidence="8" key="2">
    <citation type="submission" date="2017-11" db="EMBL/GenBank/DDBJ databases">
        <authorList>
            <person name="Das S.K."/>
        </authorList>
    </citation>
    <scope>NUCLEOTIDE SEQUENCE</scope>
    <source>
        <strain evidence="8">S4-41</strain>
    </source>
</reference>
<evidence type="ECO:0000256" key="5">
    <source>
        <dbReference type="SAM" id="MobiDB-lite"/>
    </source>
</evidence>
<evidence type="ECO:0000256" key="3">
    <source>
        <dbReference type="ARBA" id="ARBA00022630"/>
    </source>
</evidence>
<evidence type="ECO:0000313" key="8">
    <source>
        <dbReference type="EMBL" id="MDH4573955.1"/>
    </source>
</evidence>
<dbReference type="Gene3D" id="3.30.390.30">
    <property type="match status" value="1"/>
</dbReference>
<evidence type="ECO:0000256" key="4">
    <source>
        <dbReference type="ARBA" id="ARBA00022827"/>
    </source>
</evidence>
<comment type="similarity">
    <text evidence="2">Belongs to the FAD-dependent oxidoreductase family.</text>
</comment>
<keyword evidence="4" id="KW-0274">FAD</keyword>
<dbReference type="Gene3D" id="3.50.50.60">
    <property type="entry name" value="FAD/NAD(P)-binding domain"/>
    <property type="match status" value="2"/>
</dbReference>
<evidence type="ECO:0000256" key="1">
    <source>
        <dbReference type="ARBA" id="ARBA00001974"/>
    </source>
</evidence>
<evidence type="ECO:0000259" key="7">
    <source>
        <dbReference type="Pfam" id="PF18267"/>
    </source>
</evidence>
<evidence type="ECO:0000256" key="2">
    <source>
        <dbReference type="ARBA" id="ARBA00006442"/>
    </source>
</evidence>
<dbReference type="InterPro" id="IPR023753">
    <property type="entry name" value="FAD/NAD-binding_dom"/>
</dbReference>
<dbReference type="InterPro" id="IPR016156">
    <property type="entry name" value="FAD/NAD-linked_Rdtase_dimer_sf"/>
</dbReference>
<keyword evidence="9" id="KW-1185">Reference proteome</keyword>
<organism evidence="8 9">
    <name type="scientific">Salinicola acroporae</name>
    <dbReference type="NCBI Taxonomy" id="1541440"/>
    <lineage>
        <taxon>Bacteria</taxon>
        <taxon>Pseudomonadati</taxon>
        <taxon>Pseudomonadota</taxon>
        <taxon>Gammaproteobacteria</taxon>
        <taxon>Oceanospirillales</taxon>
        <taxon>Halomonadaceae</taxon>
        <taxon>Salinicola</taxon>
    </lineage>
</organism>
<dbReference type="InterPro" id="IPR050260">
    <property type="entry name" value="FAD-bd_OxRdtase"/>
</dbReference>
<protein>
    <submittedName>
        <fullName evidence="8">NAD(P)/FAD-dependent oxidoreductase</fullName>
    </submittedName>
</protein>
<keyword evidence="3" id="KW-0285">Flavoprotein</keyword>
<feature type="compositionally biased region" description="Polar residues" evidence="5">
    <location>
        <begin position="1"/>
        <end position="19"/>
    </location>
</feature>
<dbReference type="InterPro" id="IPR041575">
    <property type="entry name" value="Rubredoxin_C"/>
</dbReference>
<dbReference type="SUPFAM" id="SSF51905">
    <property type="entry name" value="FAD/NAD(P)-binding domain"/>
    <property type="match status" value="1"/>
</dbReference>
<dbReference type="Proteomes" id="UP001162135">
    <property type="component" value="Unassembled WGS sequence"/>
</dbReference>
<proteinExistence type="inferred from homology"/>
<dbReference type="Pfam" id="PF07992">
    <property type="entry name" value="Pyr_redox_2"/>
    <property type="match status" value="1"/>
</dbReference>
<feature type="domain" description="FAD/NAD(P)-binding" evidence="6">
    <location>
        <begin position="27"/>
        <end position="305"/>
    </location>
</feature>
<name>A0ABT6I8A3_9GAMM</name>
<dbReference type="PANTHER" id="PTHR43429">
    <property type="entry name" value="PYRIDINE NUCLEOTIDE-DISULFIDE OXIDOREDUCTASE DOMAIN-CONTAINING"/>
    <property type="match status" value="1"/>
</dbReference>
<feature type="domain" description="NADH-rubredoxin oxidoreductase C-terminal" evidence="7">
    <location>
        <begin position="339"/>
        <end position="395"/>
    </location>
</feature>
<sequence>MSQNDSYNGFPNASRNPPSDNRGAPAHLVIVGNGMAGHRLLSALLKRPDRPDRITVIGEEASPAYNRILLSPWLAGEIERNALDLPLEHVATAGVTWRLGERVVTIDRRRRRIHTDRGEPVAYDRLVLATGSRPALPDVPGIRLGNVGGFRDLVDTAWLTSRPVGSRAVVIGGGLLGLEAAEGLRKRGLAVTVLQRSERLMNRQLDETAASWLRTELESRGLTVETHARLAACEGDTDGNVAAVRLEDGRRLPADCVVVAAGITPRTALARQSGLSTACGIVVDATLTTSDPAIHALGECCEFEGRTYGLVDPIWQQVDVLAARLCGQRSAPYREIPCATRLKIADISIFAFGPVEIPPGHETLTYADAENGDYRRLLLHDDRLVGAVLYGDTAAGPGYFHHAREAHDLSACRDVLLFGADDATRLLADNATRKLEEAA</sequence>
<dbReference type="PANTHER" id="PTHR43429:SF3">
    <property type="entry name" value="NITRITE REDUCTASE [NAD(P)H]"/>
    <property type="match status" value="1"/>
</dbReference>
<dbReference type="RefSeq" id="WP_110717520.1">
    <property type="nucleotide sequence ID" value="NZ_PGFS01000001.1"/>
</dbReference>
<dbReference type="Pfam" id="PF18267">
    <property type="entry name" value="Rubredoxin_C"/>
    <property type="match status" value="1"/>
</dbReference>
<comment type="cofactor">
    <cofactor evidence="1">
        <name>FAD</name>
        <dbReference type="ChEBI" id="CHEBI:57692"/>
    </cofactor>
</comment>
<comment type="caution">
    <text evidence="8">The sequence shown here is derived from an EMBL/GenBank/DDBJ whole genome shotgun (WGS) entry which is preliminary data.</text>
</comment>
<dbReference type="InterPro" id="IPR036188">
    <property type="entry name" value="FAD/NAD-bd_sf"/>
</dbReference>
<accession>A0ABT6I8A3</accession>
<dbReference type="PRINTS" id="PR00368">
    <property type="entry name" value="FADPNR"/>
</dbReference>
<dbReference type="PRINTS" id="PR00411">
    <property type="entry name" value="PNDRDTASEI"/>
</dbReference>
<evidence type="ECO:0000259" key="6">
    <source>
        <dbReference type="Pfam" id="PF07992"/>
    </source>
</evidence>